<dbReference type="AlphaFoldDB" id="A0AA35UPM4"/>
<dbReference type="Proteomes" id="UP001176960">
    <property type="component" value="Unassembled WGS sequence"/>
</dbReference>
<evidence type="ECO:0000313" key="2">
    <source>
        <dbReference type="Proteomes" id="UP001176960"/>
    </source>
</evidence>
<proteinExistence type="predicted"/>
<organism evidence="1 2">
    <name type="scientific">Brytella acorum</name>
    <dbReference type="NCBI Taxonomy" id="2959299"/>
    <lineage>
        <taxon>Bacteria</taxon>
        <taxon>Pseudomonadati</taxon>
        <taxon>Pseudomonadota</taxon>
        <taxon>Alphaproteobacteria</taxon>
        <taxon>Acetobacterales</taxon>
        <taxon>Acetobacteraceae</taxon>
        <taxon>Brytella</taxon>
    </lineage>
</organism>
<sequence>MADHAHSMPASVRAASICARMLAALALSFLFALAAIGLAMPDPVTAGRAVAVEAVR</sequence>
<comment type="caution">
    <text evidence="1">The sequence shown here is derived from an EMBL/GenBank/DDBJ whole genome shotgun (WGS) entry which is preliminary data.</text>
</comment>
<protein>
    <submittedName>
        <fullName evidence="1">Uncharacterized protein</fullName>
    </submittedName>
</protein>
<dbReference type="RefSeq" id="WP_289842805.1">
    <property type="nucleotide sequence ID" value="NZ_CATKSH010000013.1"/>
</dbReference>
<gene>
    <name evidence="1" type="ORF">LMG32879_002183</name>
</gene>
<evidence type="ECO:0000313" key="1">
    <source>
        <dbReference type="EMBL" id="CAI9121336.1"/>
    </source>
</evidence>
<keyword evidence="2" id="KW-1185">Reference proteome</keyword>
<reference evidence="1" key="1">
    <citation type="submission" date="2023-03" db="EMBL/GenBank/DDBJ databases">
        <authorList>
            <person name="Cleenwerck I."/>
        </authorList>
    </citation>
    <scope>NUCLEOTIDE SEQUENCE</scope>
    <source>
        <strain evidence="1">LMG 32879</strain>
    </source>
</reference>
<name>A0AA35UPM4_9PROT</name>
<accession>A0AA35UPM4</accession>
<dbReference type="EMBL" id="CATKSH010000013">
    <property type="protein sequence ID" value="CAI9121336.1"/>
    <property type="molecule type" value="Genomic_DNA"/>
</dbReference>